<evidence type="ECO:0000259" key="1">
    <source>
        <dbReference type="Pfam" id="PF09458"/>
    </source>
</evidence>
<dbReference type="Pfam" id="PF09458">
    <property type="entry name" value="H_lectin"/>
    <property type="match status" value="3"/>
</dbReference>
<evidence type="ECO:0000313" key="3">
    <source>
        <dbReference type="Proteomes" id="UP000799438"/>
    </source>
</evidence>
<sequence>MELHLAPYGASMAIGQGYNSYTQETRLRNAVVVAKEPPAQGNLSDHHVHRWLNHDPETTTDSYSIMTPPTEQPNMSDCYGNIDTNLQENESTAGLTYAPSQRGFANEGGDQDSELVTSYTSRFVHELREIAADLNITGAAAIRSGSIRHPLYPPFVDLDQFQAADANYFVHVKSTKPSTPPKGPFVFVNHIRVDDKNFVRVYGDCFISGFLEGTEYKMLVSVTSLSNDKRDAVRAAARLVIGKQTVKDEEDENTRAAWQILSEHATVSIRGNWSDNEHTYSPQGQFTQNDILLKTAMRPPAATGPPRRLYAILTKYETLDSFHFHKPTYKPIPYEIAMDYTYTLLDAYASYKNIYQKLSAEVREVQAGTKIYEQHGMETTESTALARIDDERMFAPSITGVELARQACRVQMSKIRKDVDAIAKNPMLAMDENVAVYQSPAVFSSRLPKAQSLHSTLRTEKIQPRRRVDIGETKSLRETSADAQSLMCGIWDTREVHDWTAPVPRTSSVVPFEPDPSQPIPAIMLGMKHIDTCYHEGNMRFHASAESVTFREFTISVDQWAGSRFYGGEVSWLGVPSKYSSFETGKIESRVIGARQVKFSRPFAKPPSVLVWINGLDIKETGGFQVRARATGVTTESFSVSVDCGGKSNLRWMCLSWLAFSEESGCVMGTYGFEGNNQQKEVKGSCSFPKGKFSKPPVVIDALCRFHVPSHINPRLACGTWDVTEEGFNWCTSSWGDSRVLAATLQWIAIPSE</sequence>
<dbReference type="InterPro" id="IPR037221">
    <property type="entry name" value="H-type_lectin_dom_sf"/>
</dbReference>
<dbReference type="GO" id="GO:0098636">
    <property type="term" value="C:protein complex involved in cell adhesion"/>
    <property type="evidence" value="ECO:0007669"/>
    <property type="project" value="TreeGrafter"/>
</dbReference>
<organism evidence="2 3">
    <name type="scientific">Aplosporella prunicola CBS 121167</name>
    <dbReference type="NCBI Taxonomy" id="1176127"/>
    <lineage>
        <taxon>Eukaryota</taxon>
        <taxon>Fungi</taxon>
        <taxon>Dikarya</taxon>
        <taxon>Ascomycota</taxon>
        <taxon>Pezizomycotina</taxon>
        <taxon>Dothideomycetes</taxon>
        <taxon>Dothideomycetes incertae sedis</taxon>
        <taxon>Botryosphaeriales</taxon>
        <taxon>Aplosporellaceae</taxon>
        <taxon>Aplosporella</taxon>
    </lineage>
</organism>
<gene>
    <name evidence="2" type="ORF">K452DRAFT_302311</name>
</gene>
<dbReference type="GeneID" id="54300072"/>
<proteinExistence type="predicted"/>
<dbReference type="GO" id="GO:0070492">
    <property type="term" value="F:oligosaccharide binding"/>
    <property type="evidence" value="ECO:0007669"/>
    <property type="project" value="TreeGrafter"/>
</dbReference>
<dbReference type="AlphaFoldDB" id="A0A6A6B2T3"/>
<dbReference type="Gene3D" id="2.60.40.2080">
    <property type="match status" value="3"/>
</dbReference>
<feature type="domain" description="H-type lectin" evidence="1">
    <location>
        <begin position="595"/>
        <end position="660"/>
    </location>
</feature>
<dbReference type="OrthoDB" id="3231004at2759"/>
<evidence type="ECO:0000313" key="2">
    <source>
        <dbReference type="EMBL" id="KAF2137031.1"/>
    </source>
</evidence>
<feature type="domain" description="H-type lectin" evidence="1">
    <location>
        <begin position="688"/>
        <end position="750"/>
    </location>
</feature>
<dbReference type="GO" id="GO:0046871">
    <property type="term" value="F:N-acetylgalactosamine binding"/>
    <property type="evidence" value="ECO:0007669"/>
    <property type="project" value="TreeGrafter"/>
</dbReference>
<dbReference type="Proteomes" id="UP000799438">
    <property type="component" value="Unassembled WGS sequence"/>
</dbReference>
<dbReference type="GO" id="GO:0030247">
    <property type="term" value="F:polysaccharide binding"/>
    <property type="evidence" value="ECO:0007669"/>
    <property type="project" value="TreeGrafter"/>
</dbReference>
<dbReference type="InterPro" id="IPR019019">
    <property type="entry name" value="H-type_lectin_domain"/>
</dbReference>
<dbReference type="PANTHER" id="PTHR46938">
    <property type="entry name" value="DISCOIDIN-1 SUBUNIT A-RELATED-RELATED"/>
    <property type="match status" value="1"/>
</dbReference>
<feature type="domain" description="H-type lectin" evidence="1">
    <location>
        <begin position="519"/>
        <end position="573"/>
    </location>
</feature>
<dbReference type="GO" id="GO:0009986">
    <property type="term" value="C:cell surface"/>
    <property type="evidence" value="ECO:0007669"/>
    <property type="project" value="TreeGrafter"/>
</dbReference>
<keyword evidence="3" id="KW-1185">Reference proteome</keyword>
<name>A0A6A6B2T3_9PEZI</name>
<dbReference type="EMBL" id="ML995508">
    <property type="protein sequence ID" value="KAF2137031.1"/>
    <property type="molecule type" value="Genomic_DNA"/>
</dbReference>
<dbReference type="GO" id="GO:0098609">
    <property type="term" value="P:cell-cell adhesion"/>
    <property type="evidence" value="ECO:0007669"/>
    <property type="project" value="TreeGrafter"/>
</dbReference>
<dbReference type="SUPFAM" id="SSF141086">
    <property type="entry name" value="Agglutinin HPA-like"/>
    <property type="match status" value="3"/>
</dbReference>
<protein>
    <recommendedName>
        <fullName evidence="1">H-type lectin domain-containing protein</fullName>
    </recommendedName>
</protein>
<accession>A0A6A6B2T3</accession>
<dbReference type="InterPro" id="IPR052487">
    <property type="entry name" value="Galactose-binding_lectin"/>
</dbReference>
<dbReference type="RefSeq" id="XP_033392749.1">
    <property type="nucleotide sequence ID" value="XM_033542575.1"/>
</dbReference>
<reference evidence="2" key="1">
    <citation type="journal article" date="2020" name="Stud. Mycol.">
        <title>101 Dothideomycetes genomes: a test case for predicting lifestyles and emergence of pathogens.</title>
        <authorList>
            <person name="Haridas S."/>
            <person name="Albert R."/>
            <person name="Binder M."/>
            <person name="Bloem J."/>
            <person name="Labutti K."/>
            <person name="Salamov A."/>
            <person name="Andreopoulos B."/>
            <person name="Baker S."/>
            <person name="Barry K."/>
            <person name="Bills G."/>
            <person name="Bluhm B."/>
            <person name="Cannon C."/>
            <person name="Castanera R."/>
            <person name="Culley D."/>
            <person name="Daum C."/>
            <person name="Ezra D."/>
            <person name="Gonzalez J."/>
            <person name="Henrissat B."/>
            <person name="Kuo A."/>
            <person name="Liang C."/>
            <person name="Lipzen A."/>
            <person name="Lutzoni F."/>
            <person name="Magnuson J."/>
            <person name="Mondo S."/>
            <person name="Nolan M."/>
            <person name="Ohm R."/>
            <person name="Pangilinan J."/>
            <person name="Park H.-J."/>
            <person name="Ramirez L."/>
            <person name="Alfaro M."/>
            <person name="Sun H."/>
            <person name="Tritt A."/>
            <person name="Yoshinaga Y."/>
            <person name="Zwiers L.-H."/>
            <person name="Turgeon B."/>
            <person name="Goodwin S."/>
            <person name="Spatafora J."/>
            <person name="Crous P."/>
            <person name="Grigoriev I."/>
        </authorList>
    </citation>
    <scope>NUCLEOTIDE SEQUENCE</scope>
    <source>
        <strain evidence="2">CBS 121167</strain>
    </source>
</reference>